<feature type="coiled-coil region" evidence="1">
    <location>
        <begin position="93"/>
        <end position="134"/>
    </location>
</feature>
<dbReference type="PANTHER" id="PTHR16528:SF2">
    <property type="entry name" value="GOLGI-ASSOCIATED PDZ AND COILED-COIL MOTIF-CONTAINING PROTEIN"/>
    <property type="match status" value="1"/>
</dbReference>
<evidence type="ECO:0000313" key="3">
    <source>
        <dbReference type="EMBL" id="ETN77101.1"/>
    </source>
</evidence>
<dbReference type="SUPFAM" id="SSF50156">
    <property type="entry name" value="PDZ domain-like"/>
    <property type="match status" value="1"/>
</dbReference>
<dbReference type="Gene3D" id="2.30.42.10">
    <property type="match status" value="1"/>
</dbReference>
<gene>
    <name evidence="3" type="ORF">NECAME_11283</name>
</gene>
<name>W2T7F5_NECAM</name>
<dbReference type="SMART" id="SM00228">
    <property type="entry name" value="PDZ"/>
    <property type="match status" value="1"/>
</dbReference>
<dbReference type="GO" id="GO:0030140">
    <property type="term" value="C:trans-Golgi network transport vesicle"/>
    <property type="evidence" value="ECO:0007669"/>
    <property type="project" value="TreeGrafter"/>
</dbReference>
<protein>
    <submittedName>
        <fullName evidence="3">PDZ/DHR/GLGF domain protein</fullName>
    </submittedName>
</protein>
<dbReference type="InterPro" id="IPR036034">
    <property type="entry name" value="PDZ_sf"/>
</dbReference>
<evidence type="ECO:0000256" key="1">
    <source>
        <dbReference type="SAM" id="Coils"/>
    </source>
</evidence>
<dbReference type="InterPro" id="IPR001478">
    <property type="entry name" value="PDZ"/>
</dbReference>
<reference evidence="4" key="1">
    <citation type="journal article" date="2014" name="Nat. Genet.">
        <title>Genome of the human hookworm Necator americanus.</title>
        <authorList>
            <person name="Tang Y.T."/>
            <person name="Gao X."/>
            <person name="Rosa B.A."/>
            <person name="Abubucker S."/>
            <person name="Hallsworth-Pepin K."/>
            <person name="Martin J."/>
            <person name="Tyagi R."/>
            <person name="Heizer E."/>
            <person name="Zhang X."/>
            <person name="Bhonagiri-Palsikar V."/>
            <person name="Minx P."/>
            <person name="Warren W.C."/>
            <person name="Wang Q."/>
            <person name="Zhan B."/>
            <person name="Hotez P.J."/>
            <person name="Sternberg P.W."/>
            <person name="Dougall A."/>
            <person name="Gaze S.T."/>
            <person name="Mulvenna J."/>
            <person name="Sotillo J."/>
            <person name="Ranganathan S."/>
            <person name="Rabelo E.M."/>
            <person name="Wilson R.K."/>
            <person name="Felgner P.L."/>
            <person name="Bethony J."/>
            <person name="Hawdon J.M."/>
            <person name="Gasser R.B."/>
            <person name="Loukas A."/>
            <person name="Mitreva M."/>
        </authorList>
    </citation>
    <scope>NUCLEOTIDE SEQUENCE [LARGE SCALE GENOMIC DNA]</scope>
</reference>
<evidence type="ECO:0000313" key="4">
    <source>
        <dbReference type="Proteomes" id="UP000053676"/>
    </source>
</evidence>
<sequence>MKLEISASTDILLTGPALIPNIPQMTMGNESPMAWSDALEKDFDKAFVALDLLLGEIDSDQVEITYEGRQKMTSLSGSFAQLMHKAQSMHHALSRYEKEVVILRRDLTEARADRDAMEKEMQQLMLQVHSLQCQLHAKTAPHESDMIKKKLDTQLGQLHDVLMPSLRTECELDVLRKECERQRHLIGALETEVFGARLAAKYLDKGGSEHALPIVISEIQPGQPAHRCGQIFVGDAILSVNGYDLRNAKHQQAVDILSSQHGDLHMEVVYVAPDEDSDDDGTVLIEDAEGRM</sequence>
<dbReference type="GO" id="GO:0044325">
    <property type="term" value="F:transmembrane transporter binding"/>
    <property type="evidence" value="ECO:0007669"/>
    <property type="project" value="TreeGrafter"/>
</dbReference>
<organism evidence="3 4">
    <name type="scientific">Necator americanus</name>
    <name type="common">Human hookworm</name>
    <dbReference type="NCBI Taxonomy" id="51031"/>
    <lineage>
        <taxon>Eukaryota</taxon>
        <taxon>Metazoa</taxon>
        <taxon>Ecdysozoa</taxon>
        <taxon>Nematoda</taxon>
        <taxon>Chromadorea</taxon>
        <taxon>Rhabditida</taxon>
        <taxon>Rhabditina</taxon>
        <taxon>Rhabditomorpha</taxon>
        <taxon>Strongyloidea</taxon>
        <taxon>Ancylostomatidae</taxon>
        <taxon>Bunostominae</taxon>
        <taxon>Necator</taxon>
    </lineage>
</organism>
<dbReference type="PANTHER" id="PTHR16528">
    <property type="entry name" value="GOLGI-ASSOCIATED PDZ AND COILED-COIL MOTIF-CONTAINING"/>
    <property type="match status" value="1"/>
</dbReference>
<dbReference type="Pfam" id="PF00595">
    <property type="entry name" value="PDZ"/>
    <property type="match status" value="1"/>
</dbReference>
<dbReference type="STRING" id="51031.W2T7F5"/>
<dbReference type="PROSITE" id="PS50106">
    <property type="entry name" value="PDZ"/>
    <property type="match status" value="1"/>
</dbReference>
<dbReference type="GO" id="GO:0016020">
    <property type="term" value="C:membrane"/>
    <property type="evidence" value="ECO:0007669"/>
    <property type="project" value="TreeGrafter"/>
</dbReference>
<dbReference type="KEGG" id="nai:NECAME_11283"/>
<dbReference type="AlphaFoldDB" id="W2T7F5"/>
<proteinExistence type="predicted"/>
<feature type="domain" description="PDZ" evidence="2">
    <location>
        <begin position="194"/>
        <end position="272"/>
    </location>
</feature>
<dbReference type="EMBL" id="KI660193">
    <property type="protein sequence ID" value="ETN77101.1"/>
    <property type="molecule type" value="Genomic_DNA"/>
</dbReference>
<keyword evidence="1" id="KW-0175">Coiled coil</keyword>
<dbReference type="GO" id="GO:2000009">
    <property type="term" value="P:negative regulation of protein localization to cell surface"/>
    <property type="evidence" value="ECO:0007669"/>
    <property type="project" value="TreeGrafter"/>
</dbReference>
<dbReference type="Proteomes" id="UP000053676">
    <property type="component" value="Unassembled WGS sequence"/>
</dbReference>
<dbReference type="OrthoDB" id="10063653at2759"/>
<dbReference type="GO" id="GO:0005794">
    <property type="term" value="C:Golgi apparatus"/>
    <property type="evidence" value="ECO:0007669"/>
    <property type="project" value="InterPro"/>
</dbReference>
<dbReference type="InterPro" id="IPR038879">
    <property type="entry name" value="GOPC"/>
</dbReference>
<accession>W2T7F5</accession>
<keyword evidence="4" id="KW-1185">Reference proteome</keyword>
<evidence type="ECO:0000259" key="2">
    <source>
        <dbReference type="PROSITE" id="PS50106"/>
    </source>
</evidence>